<dbReference type="STRING" id="1295533.A0A1E3HG41"/>
<dbReference type="RefSeq" id="XP_018990947.1">
    <property type="nucleotide sequence ID" value="XM_019140972.1"/>
</dbReference>
<dbReference type="PANTHER" id="PTHR46346:SF1">
    <property type="entry name" value="PHOSPHATIDYLINOSITOL N-ACETYLGLUCOSAMINYLTRANSFERASE SUBUNIT P"/>
    <property type="match status" value="1"/>
</dbReference>
<dbReference type="GO" id="GO:0005783">
    <property type="term" value="C:endoplasmic reticulum"/>
    <property type="evidence" value="ECO:0007669"/>
    <property type="project" value="TreeGrafter"/>
</dbReference>
<keyword evidence="2 6" id="KW-0812">Transmembrane</keyword>
<feature type="transmembrane region" description="Helical" evidence="6">
    <location>
        <begin position="47"/>
        <end position="66"/>
    </location>
</feature>
<keyword evidence="4 6" id="KW-0472">Membrane</keyword>
<evidence type="ECO:0000256" key="2">
    <source>
        <dbReference type="ARBA" id="ARBA00022692"/>
    </source>
</evidence>
<keyword evidence="9" id="KW-1185">Reference proteome</keyword>
<evidence type="ECO:0000256" key="5">
    <source>
        <dbReference type="SAM" id="MobiDB-lite"/>
    </source>
</evidence>
<dbReference type="EMBL" id="AWGJ01000010">
    <property type="protein sequence ID" value="ODN75297.1"/>
    <property type="molecule type" value="Genomic_DNA"/>
</dbReference>
<evidence type="ECO:0000313" key="8">
    <source>
        <dbReference type="EMBL" id="ODN75297.1"/>
    </source>
</evidence>
<feature type="domain" description="PIG-P" evidence="7">
    <location>
        <begin position="45"/>
        <end position="127"/>
    </location>
</feature>
<keyword evidence="3 6" id="KW-1133">Transmembrane helix</keyword>
<comment type="subcellular location">
    <subcellularLocation>
        <location evidence="1">Membrane</location>
        <topology evidence="1">Multi-pass membrane protein</topology>
    </subcellularLocation>
</comment>
<reference evidence="8 9" key="1">
    <citation type="submission" date="2016-06" db="EMBL/GenBank/DDBJ databases">
        <title>Evolution of pathogenesis and genome organization in the Tremellales.</title>
        <authorList>
            <person name="Cuomo C."/>
            <person name="Litvintseva A."/>
            <person name="Heitman J."/>
            <person name="Chen Y."/>
            <person name="Sun S."/>
            <person name="Springer D."/>
            <person name="Dromer F."/>
            <person name="Young S."/>
            <person name="Zeng Q."/>
            <person name="Chapman S."/>
            <person name="Gujja S."/>
            <person name="Saif S."/>
            <person name="Birren B."/>
        </authorList>
    </citation>
    <scope>NUCLEOTIDE SEQUENCE [LARGE SCALE GENOMIC DNA]</scope>
    <source>
        <strain evidence="8 9">CBS 6039</strain>
    </source>
</reference>
<feature type="compositionally biased region" description="Pro residues" evidence="5">
    <location>
        <begin position="18"/>
        <end position="29"/>
    </location>
</feature>
<dbReference type="PANTHER" id="PTHR46346">
    <property type="entry name" value="PHOSPHATIDYLINOSITOL N-ACETYLGLUCOSAMINYLTRANSFERASE SUBUNIT P"/>
    <property type="match status" value="1"/>
</dbReference>
<dbReference type="AlphaFoldDB" id="A0A1E3HG41"/>
<dbReference type="Proteomes" id="UP000094065">
    <property type="component" value="Unassembled WGS sequence"/>
</dbReference>
<accession>A0A1E3HG41</accession>
<proteinExistence type="predicted"/>
<evidence type="ECO:0000256" key="6">
    <source>
        <dbReference type="SAM" id="Phobius"/>
    </source>
</evidence>
<dbReference type="Pfam" id="PF08510">
    <property type="entry name" value="PIG-P"/>
    <property type="match status" value="1"/>
</dbReference>
<feature type="compositionally biased region" description="Pro residues" evidence="5">
    <location>
        <begin position="1"/>
        <end position="12"/>
    </location>
</feature>
<dbReference type="OrthoDB" id="690928at2759"/>
<protein>
    <recommendedName>
        <fullName evidence="7">PIG-P domain-containing protein</fullName>
    </recommendedName>
</protein>
<feature type="region of interest" description="Disordered" evidence="5">
    <location>
        <begin position="1"/>
        <end position="39"/>
    </location>
</feature>
<organism evidence="8 9">
    <name type="scientific">Cryptococcus amylolentus CBS 6039</name>
    <dbReference type="NCBI Taxonomy" id="1295533"/>
    <lineage>
        <taxon>Eukaryota</taxon>
        <taxon>Fungi</taxon>
        <taxon>Dikarya</taxon>
        <taxon>Basidiomycota</taxon>
        <taxon>Agaricomycotina</taxon>
        <taxon>Tremellomycetes</taxon>
        <taxon>Tremellales</taxon>
        <taxon>Cryptococcaceae</taxon>
        <taxon>Cryptococcus</taxon>
    </lineage>
</organism>
<evidence type="ECO:0000256" key="4">
    <source>
        <dbReference type="ARBA" id="ARBA00023136"/>
    </source>
</evidence>
<evidence type="ECO:0000259" key="7">
    <source>
        <dbReference type="Pfam" id="PF08510"/>
    </source>
</evidence>
<sequence>MASSSPPSPIEPLSPLNPISPWPSIPPAPDDSQTPLVEESLPNPTEVYASIAILGSYLGFAVYLFWAFVPPTWGWTDWLPDRQWALVVPCWMLMAFILMYWSYGAVIVYNNPSWESPKGLTDPYDNAGPAQAKKND</sequence>
<dbReference type="GO" id="GO:0016020">
    <property type="term" value="C:membrane"/>
    <property type="evidence" value="ECO:0007669"/>
    <property type="project" value="UniProtKB-SubCell"/>
</dbReference>
<evidence type="ECO:0000313" key="9">
    <source>
        <dbReference type="Proteomes" id="UP000094065"/>
    </source>
</evidence>
<name>A0A1E3HG41_9TREE</name>
<comment type="caution">
    <text evidence="8">The sequence shown here is derived from an EMBL/GenBank/DDBJ whole genome shotgun (WGS) entry which is preliminary data.</text>
</comment>
<gene>
    <name evidence="8" type="ORF">L202_06479</name>
</gene>
<evidence type="ECO:0000256" key="1">
    <source>
        <dbReference type="ARBA" id="ARBA00004141"/>
    </source>
</evidence>
<dbReference type="InterPro" id="IPR052263">
    <property type="entry name" value="GPI_Anchor_Biosynth"/>
</dbReference>
<feature type="transmembrane region" description="Helical" evidence="6">
    <location>
        <begin position="86"/>
        <end position="109"/>
    </location>
</feature>
<dbReference type="GO" id="GO:0006506">
    <property type="term" value="P:GPI anchor biosynthetic process"/>
    <property type="evidence" value="ECO:0007669"/>
    <property type="project" value="TreeGrafter"/>
</dbReference>
<dbReference type="GeneID" id="30157788"/>
<dbReference type="InterPro" id="IPR013717">
    <property type="entry name" value="PIG-P"/>
</dbReference>
<evidence type="ECO:0000256" key="3">
    <source>
        <dbReference type="ARBA" id="ARBA00022989"/>
    </source>
</evidence>